<keyword evidence="4 5" id="KW-0472">Membrane</keyword>
<feature type="transmembrane region" description="Helical" evidence="5">
    <location>
        <begin position="365"/>
        <end position="392"/>
    </location>
</feature>
<keyword evidence="3 5" id="KW-1133">Transmembrane helix</keyword>
<evidence type="ECO:0000259" key="6">
    <source>
        <dbReference type="Pfam" id="PF00324"/>
    </source>
</evidence>
<dbReference type="EMBL" id="CP024955">
    <property type="protein sequence ID" value="ATY84091.1"/>
    <property type="molecule type" value="Genomic_DNA"/>
</dbReference>
<evidence type="ECO:0000256" key="1">
    <source>
        <dbReference type="ARBA" id="ARBA00004141"/>
    </source>
</evidence>
<accession>A0A2K8N3N8</accession>
<evidence type="ECO:0000256" key="5">
    <source>
        <dbReference type="SAM" id="Phobius"/>
    </source>
</evidence>
<keyword evidence="2 5" id="KW-0812">Transmembrane</keyword>
<dbReference type="KEGG" id="kyr:CVV65_03275"/>
<evidence type="ECO:0000313" key="7">
    <source>
        <dbReference type="EMBL" id="ATY84091.1"/>
    </source>
</evidence>
<feature type="transmembrane region" description="Helical" evidence="5">
    <location>
        <begin position="134"/>
        <end position="152"/>
    </location>
</feature>
<feature type="transmembrane region" description="Helical" evidence="5">
    <location>
        <begin position="339"/>
        <end position="359"/>
    </location>
</feature>
<keyword evidence="8" id="KW-1185">Reference proteome</keyword>
<proteinExistence type="predicted"/>
<dbReference type="Proteomes" id="UP000231932">
    <property type="component" value="Chromosome"/>
</dbReference>
<gene>
    <name evidence="7" type="ORF">CVV65_03275</name>
</gene>
<dbReference type="InterPro" id="IPR004841">
    <property type="entry name" value="AA-permease/SLC12A_dom"/>
</dbReference>
<evidence type="ECO:0000256" key="4">
    <source>
        <dbReference type="ARBA" id="ARBA00023136"/>
    </source>
</evidence>
<dbReference type="Gene3D" id="1.20.1740.10">
    <property type="entry name" value="Amino acid/polyamine transporter I"/>
    <property type="match status" value="1"/>
</dbReference>
<feature type="transmembrane region" description="Helical" evidence="5">
    <location>
        <begin position="159"/>
        <end position="181"/>
    </location>
</feature>
<feature type="transmembrane region" description="Helical" evidence="5">
    <location>
        <begin position="239"/>
        <end position="263"/>
    </location>
</feature>
<dbReference type="PANTHER" id="PTHR42770">
    <property type="entry name" value="AMINO ACID TRANSPORTER-RELATED"/>
    <property type="match status" value="1"/>
</dbReference>
<organism evidence="7 8">
    <name type="scientific">Kyrpidia spormannii</name>
    <dbReference type="NCBI Taxonomy" id="2055160"/>
    <lineage>
        <taxon>Bacteria</taxon>
        <taxon>Bacillati</taxon>
        <taxon>Bacillota</taxon>
        <taxon>Bacilli</taxon>
        <taxon>Bacillales</taxon>
        <taxon>Alicyclobacillaceae</taxon>
        <taxon>Kyrpidia</taxon>
    </lineage>
</organism>
<dbReference type="PIRSF" id="PIRSF006060">
    <property type="entry name" value="AA_transporter"/>
    <property type="match status" value="1"/>
</dbReference>
<dbReference type="Pfam" id="PF00324">
    <property type="entry name" value="AA_permease"/>
    <property type="match status" value="1"/>
</dbReference>
<dbReference type="PANTHER" id="PTHR42770:SF16">
    <property type="entry name" value="AMINO ACID PERMEASE"/>
    <property type="match status" value="1"/>
</dbReference>
<feature type="transmembrane region" description="Helical" evidence="5">
    <location>
        <begin position="283"/>
        <end position="306"/>
    </location>
</feature>
<feature type="domain" description="Amino acid permease/ SLC12A" evidence="6">
    <location>
        <begin position="23"/>
        <end position="417"/>
    </location>
</feature>
<sequence length="473" mass="50852">MQERRFSMSQVTLKHGVLSFTDVMVSGLANIGPAMSLFFGAAFLAETVGKSIPFEVILAGIAILTLGNTMAQFSKSIPSAGSFVTFISRTFGAGLGTASAFVIVVGYIIAISGVIAVLGGWVSAILSRDLGVHVPWLVVMILGSAGITWLLLRGVKVSSFWAIVFFFFEAGVLLLLAGAILIKGGAEGISGMPFNPSGASMEALATAFPLVVFMFVGWENSGALAEETANPRRNVPRAIFSTIFIVAALFIVSSYAAVLGFGTGHIDLMAKDEAPFDTLGRQYLGPLRVLVDLAGLTSIVATIVAAGNSQTRILFHAGREQLLPAVFGRVHGKNQTPHVAIYTYMGVATGLALLLGLEFDANTCYGYLTTLGTIPLILMYALSNLALPWYYLKVHREQFGFIRHLVIPVIGLIILVWPFWQLVQPNQEWPLNLFPWITGGIVVAGIFWTRYRLKKHPQIAEKAGSILADSHDS</sequence>
<evidence type="ECO:0000256" key="3">
    <source>
        <dbReference type="ARBA" id="ARBA00022989"/>
    </source>
</evidence>
<feature type="transmembrane region" description="Helical" evidence="5">
    <location>
        <begin position="201"/>
        <end position="218"/>
    </location>
</feature>
<evidence type="ECO:0000313" key="8">
    <source>
        <dbReference type="Proteomes" id="UP000231932"/>
    </source>
</evidence>
<comment type="subcellular location">
    <subcellularLocation>
        <location evidence="1">Membrane</location>
        <topology evidence="1">Multi-pass membrane protein</topology>
    </subcellularLocation>
</comment>
<dbReference type="InterPro" id="IPR050367">
    <property type="entry name" value="APC_superfamily"/>
</dbReference>
<feature type="transmembrane region" description="Helical" evidence="5">
    <location>
        <begin position="91"/>
        <end position="122"/>
    </location>
</feature>
<protein>
    <submittedName>
        <fullName evidence="7">APC family permease</fullName>
    </submittedName>
</protein>
<evidence type="ECO:0000256" key="2">
    <source>
        <dbReference type="ARBA" id="ARBA00022692"/>
    </source>
</evidence>
<feature type="transmembrane region" description="Helical" evidence="5">
    <location>
        <begin position="20"/>
        <end position="45"/>
    </location>
</feature>
<dbReference type="GO" id="GO:0016020">
    <property type="term" value="C:membrane"/>
    <property type="evidence" value="ECO:0007669"/>
    <property type="project" value="UniProtKB-SubCell"/>
</dbReference>
<feature type="transmembrane region" description="Helical" evidence="5">
    <location>
        <begin position="51"/>
        <end position="71"/>
    </location>
</feature>
<dbReference type="GO" id="GO:0055085">
    <property type="term" value="P:transmembrane transport"/>
    <property type="evidence" value="ECO:0007669"/>
    <property type="project" value="InterPro"/>
</dbReference>
<feature type="transmembrane region" description="Helical" evidence="5">
    <location>
        <begin position="429"/>
        <end position="448"/>
    </location>
</feature>
<name>A0A2K8N3N8_9BACL</name>
<feature type="transmembrane region" description="Helical" evidence="5">
    <location>
        <begin position="404"/>
        <end position="423"/>
    </location>
</feature>
<reference evidence="8" key="1">
    <citation type="submission" date="2017-11" db="EMBL/GenBank/DDBJ databases">
        <title>Complete Genome Sequence of Kyrpidia sp. Strain EA-1, a thermophilic, hydrogen-oxidizing Bacterium, isolated from the Azores.</title>
        <authorList>
            <person name="Reiner J.E."/>
            <person name="Lapp C.J."/>
            <person name="Bunk B."/>
            <person name="Gescher J."/>
        </authorList>
    </citation>
    <scope>NUCLEOTIDE SEQUENCE [LARGE SCALE GENOMIC DNA]</scope>
    <source>
        <strain evidence="8">EA-1</strain>
    </source>
</reference>
<dbReference type="AlphaFoldDB" id="A0A2K8N3N8"/>